<evidence type="ECO:0000313" key="2">
    <source>
        <dbReference type="EMBL" id="KAH0576932.1"/>
    </source>
</evidence>
<gene>
    <name evidence="1" type="ORF">SS50377_14909</name>
    <name evidence="2" type="ORF">SS50377_20278</name>
</gene>
<proteinExistence type="predicted"/>
<dbReference type="Proteomes" id="UP000018208">
    <property type="component" value="Unassembled WGS sequence"/>
</dbReference>
<reference evidence="2" key="2">
    <citation type="submission" date="2020-12" db="EMBL/GenBank/DDBJ databases">
        <title>New Spironucleus salmonicida genome in near-complete chromosomes.</title>
        <authorList>
            <person name="Xu F."/>
            <person name="Kurt Z."/>
            <person name="Jimenez-Gonzalez A."/>
            <person name="Astvaldsson A."/>
            <person name="Andersson J.O."/>
            <person name="Svard S.G."/>
        </authorList>
    </citation>
    <scope>NUCLEOTIDE SEQUENCE</scope>
    <source>
        <strain evidence="2">ATCC 50377</strain>
    </source>
</reference>
<dbReference type="VEuPathDB" id="GiardiaDB:SS50377_20278"/>
<dbReference type="AlphaFoldDB" id="V6LNN5"/>
<evidence type="ECO:0000313" key="3">
    <source>
        <dbReference type="Proteomes" id="UP000018208"/>
    </source>
</evidence>
<reference evidence="1 2" key="1">
    <citation type="journal article" date="2014" name="PLoS Genet.">
        <title>The Genome of Spironucleus salmonicida Highlights a Fish Pathogen Adapted to Fluctuating Environments.</title>
        <authorList>
            <person name="Xu F."/>
            <person name="Jerlstrom-Hultqvist J."/>
            <person name="Einarsson E."/>
            <person name="Astvaldsson A."/>
            <person name="Svard S.G."/>
            <person name="Andersson J.O."/>
        </authorList>
    </citation>
    <scope>NUCLEOTIDE SEQUENCE</scope>
    <source>
        <strain evidence="2">ATCC 50377</strain>
    </source>
</reference>
<dbReference type="EMBL" id="AUWU02000001">
    <property type="protein sequence ID" value="KAH0576932.1"/>
    <property type="molecule type" value="Genomic_DNA"/>
</dbReference>
<name>V6LNN5_9EUKA</name>
<accession>V6LNN5</accession>
<keyword evidence="3" id="KW-1185">Reference proteome</keyword>
<dbReference type="EMBL" id="KI546100">
    <property type="protein sequence ID" value="EST45331.1"/>
    <property type="molecule type" value="Genomic_DNA"/>
</dbReference>
<sequence>MKYSYDEQSNREILDKIKIGTITVPMMHSTTFKCQIKIDQIKFQLQQIFSSYIADDVEPSDLNSNCISTISSVTYSAYSVPVTQIKINCTLTGTTEHQLLSEALEIYKNQIKLPEADMPTDPLLITLYLQQYQNFWDEFRRKLNQTCQILTDYVRVRSEFKIMFQLIITPKLTFLNNLLLAGIQAKILESPEPSFLAIKKCYEIIQACGSQSEESLTIFLISRFQDFIQKSFQCFERSENSLEKNVQSCTREILTISQIICYLNYDQAKESFKFNNGQFFEAMKGIEKNVVSSHITLKIVSSLTNFVAGIVFQKDSMPEDRNIKFDLFKTLSQISQICDFYAEFSGVSEGQNTQTLQRMICESFLADLKLMEQGSIQSNRQFSDVFCELLIDNYEFYHQVALFVNGESLINDLKFTLINYFHNIRLDGMEDMFQQDLVFQAIHAIMICRNFHSILYNKQNSKKSLLQLKVQENLKFFQSISSKLEILIAIVSCCFNGNYNLILARLLKDSLRRIYQFSQLALLEETKLLNLLLCQFIESDVQDQYKQQIDMMFRYVQQDKIILDQETLNIMGYKVVLEAGDCFSTDAPEITHGILNDTTYVIFPQGEACEINQDVDFWYQLDLQVNQPKIEAQNLQLCNSPPVRIEEKICQALIVRSVKVNGPMSISAIATQLSINEEQIKDFVNLLVELDIVSIDDMMRVSYDE</sequence>
<evidence type="ECO:0000313" key="1">
    <source>
        <dbReference type="EMBL" id="EST45331.1"/>
    </source>
</evidence>
<protein>
    <submittedName>
        <fullName evidence="1">Uncharacterized protein</fullName>
    </submittedName>
</protein>
<organism evidence="1">
    <name type="scientific">Spironucleus salmonicida</name>
    <dbReference type="NCBI Taxonomy" id="348837"/>
    <lineage>
        <taxon>Eukaryota</taxon>
        <taxon>Metamonada</taxon>
        <taxon>Diplomonadida</taxon>
        <taxon>Hexamitidae</taxon>
        <taxon>Hexamitinae</taxon>
        <taxon>Spironucleus</taxon>
    </lineage>
</organism>